<name>A0A9P6XR21_9FUNG</name>
<keyword evidence="2" id="KW-1185">Reference proteome</keyword>
<proteinExistence type="predicted"/>
<comment type="caution">
    <text evidence="1">The sequence shown here is derived from an EMBL/GenBank/DDBJ whole genome shotgun (WGS) entry which is preliminary data.</text>
</comment>
<sequence length="105" mass="10942">MLAARIALAPRRSLDSVPSSSISVRSTKVFNGAQHALAQITALVAIAQLDGFAGARGGAGRHGRAAHGAGFQQHITFHGGVAARIQNLAANDIVDCTHDFTFPER</sequence>
<protein>
    <submittedName>
        <fullName evidence="1">Uncharacterized protein</fullName>
    </submittedName>
</protein>
<dbReference type="AntiFam" id="ANF00127">
    <property type="entry name" value="Shadow ORF (opposite eno)"/>
</dbReference>
<evidence type="ECO:0000313" key="2">
    <source>
        <dbReference type="Proteomes" id="UP000740926"/>
    </source>
</evidence>
<evidence type="ECO:0000313" key="1">
    <source>
        <dbReference type="EMBL" id="KAG1530709.1"/>
    </source>
</evidence>
<organism evidence="1 2">
    <name type="scientific">Rhizopus delemar</name>
    <dbReference type="NCBI Taxonomy" id="936053"/>
    <lineage>
        <taxon>Eukaryota</taxon>
        <taxon>Fungi</taxon>
        <taxon>Fungi incertae sedis</taxon>
        <taxon>Mucoromycota</taxon>
        <taxon>Mucoromycotina</taxon>
        <taxon>Mucoromycetes</taxon>
        <taxon>Mucorales</taxon>
        <taxon>Mucorineae</taxon>
        <taxon>Rhizopodaceae</taxon>
        <taxon>Rhizopus</taxon>
    </lineage>
</organism>
<accession>A0A9P6XR21</accession>
<dbReference type="AlphaFoldDB" id="A0A9P6XR21"/>
<reference evidence="1 2" key="1">
    <citation type="journal article" date="2020" name="Microb. Genom.">
        <title>Genetic diversity of clinical and environmental Mucorales isolates obtained from an investigation of mucormycosis cases among solid organ transplant recipients.</title>
        <authorList>
            <person name="Nguyen M.H."/>
            <person name="Kaul D."/>
            <person name="Muto C."/>
            <person name="Cheng S.J."/>
            <person name="Richter R.A."/>
            <person name="Bruno V.M."/>
            <person name="Liu G."/>
            <person name="Beyhan S."/>
            <person name="Sundermann A.J."/>
            <person name="Mounaud S."/>
            <person name="Pasculle A.W."/>
            <person name="Nierman W.C."/>
            <person name="Driscoll E."/>
            <person name="Cumbie R."/>
            <person name="Clancy C.J."/>
            <person name="Dupont C.L."/>
        </authorList>
    </citation>
    <scope>NUCLEOTIDE SEQUENCE [LARGE SCALE GENOMIC DNA]</scope>
    <source>
        <strain evidence="1 2">GL24</strain>
    </source>
</reference>
<dbReference type="EMBL" id="JAANIU010011970">
    <property type="protein sequence ID" value="KAG1530709.1"/>
    <property type="molecule type" value="Genomic_DNA"/>
</dbReference>
<gene>
    <name evidence="1" type="ORF">G6F50_017132</name>
</gene>
<dbReference type="Proteomes" id="UP000740926">
    <property type="component" value="Unassembled WGS sequence"/>
</dbReference>